<dbReference type="Pfam" id="PF17919">
    <property type="entry name" value="RT_RNaseH_2"/>
    <property type="match status" value="1"/>
</dbReference>
<dbReference type="EMBL" id="SZYD01000861">
    <property type="protein sequence ID" value="KAD1319621.1"/>
    <property type="molecule type" value="Genomic_DNA"/>
</dbReference>
<feature type="domain" description="Reverse transcriptase/retrotransposon-derived protein RNase H-like" evidence="1">
    <location>
        <begin position="110"/>
        <end position="183"/>
    </location>
</feature>
<keyword evidence="4" id="KW-1185">Reference proteome</keyword>
<name>A0A5N6LG19_9ASTR</name>
<dbReference type="EMBL" id="SZYD01000001">
    <property type="protein sequence ID" value="KAD7477359.1"/>
    <property type="molecule type" value="Genomic_DNA"/>
</dbReference>
<reference evidence="2 4" key="1">
    <citation type="submission" date="2019-05" db="EMBL/GenBank/DDBJ databases">
        <title>Mikania micrantha, genome provides insights into the molecular mechanism of rapid growth.</title>
        <authorList>
            <person name="Liu B."/>
        </authorList>
    </citation>
    <scope>NUCLEOTIDE SEQUENCE [LARGE SCALE GENOMIC DNA]</scope>
    <source>
        <strain evidence="2">NLD-2019</strain>
        <tissue evidence="2">Leaf</tissue>
    </source>
</reference>
<evidence type="ECO:0000259" key="1">
    <source>
        <dbReference type="Pfam" id="PF17919"/>
    </source>
</evidence>
<evidence type="ECO:0000313" key="2">
    <source>
        <dbReference type="EMBL" id="KAD1319621.1"/>
    </source>
</evidence>
<dbReference type="Gene3D" id="3.30.70.270">
    <property type="match status" value="1"/>
</dbReference>
<dbReference type="InterPro" id="IPR043128">
    <property type="entry name" value="Rev_trsase/Diguanyl_cyclase"/>
</dbReference>
<evidence type="ECO:0000313" key="3">
    <source>
        <dbReference type="EMBL" id="KAD7477359.1"/>
    </source>
</evidence>
<dbReference type="SUPFAM" id="SSF56672">
    <property type="entry name" value="DNA/RNA polymerases"/>
    <property type="match status" value="1"/>
</dbReference>
<gene>
    <name evidence="3" type="ORF">E3N88_00495</name>
    <name evidence="2" type="ORF">E3N88_43020</name>
</gene>
<sequence>MIQDQFWRFHAISSPTDDVQTHYAISFNALSGGCSNTTLRFIGFVIWKGDTTKVDNPIQFNGLHRFPKTDSISDCFQVALLSHDPPLKLLPLFTIASPLTNRLKKDAFIWTSLTQEAFFKLKELLGSTLVLRLPDFSKPFLVEKDAFGTGIKVVHSQDSHPTAYFNHKLSSPKKKLPLISEQCFPSLRQLVNGYNAWQEVPYPNRPTVTLKSS</sequence>
<dbReference type="Proteomes" id="UP000326396">
    <property type="component" value="Linkage Group LG1"/>
</dbReference>
<dbReference type="InterPro" id="IPR051320">
    <property type="entry name" value="Viral_Replic_Matur_Polypro"/>
</dbReference>
<comment type="caution">
    <text evidence="2">The sequence shown here is derived from an EMBL/GenBank/DDBJ whole genome shotgun (WGS) entry which is preliminary data.</text>
</comment>
<organism evidence="2 4">
    <name type="scientific">Mikania micrantha</name>
    <name type="common">bitter vine</name>
    <dbReference type="NCBI Taxonomy" id="192012"/>
    <lineage>
        <taxon>Eukaryota</taxon>
        <taxon>Viridiplantae</taxon>
        <taxon>Streptophyta</taxon>
        <taxon>Embryophyta</taxon>
        <taxon>Tracheophyta</taxon>
        <taxon>Spermatophyta</taxon>
        <taxon>Magnoliopsida</taxon>
        <taxon>eudicotyledons</taxon>
        <taxon>Gunneridae</taxon>
        <taxon>Pentapetalae</taxon>
        <taxon>asterids</taxon>
        <taxon>campanulids</taxon>
        <taxon>Asterales</taxon>
        <taxon>Asteraceae</taxon>
        <taxon>Asteroideae</taxon>
        <taxon>Heliantheae alliance</taxon>
        <taxon>Eupatorieae</taxon>
        <taxon>Mikania</taxon>
    </lineage>
</organism>
<accession>A0A5N6LG19</accession>
<dbReference type="AlphaFoldDB" id="A0A5N6LG19"/>
<protein>
    <recommendedName>
        <fullName evidence="1">Reverse transcriptase/retrotransposon-derived protein RNase H-like domain-containing protein</fullName>
    </recommendedName>
</protein>
<evidence type="ECO:0000313" key="4">
    <source>
        <dbReference type="Proteomes" id="UP000326396"/>
    </source>
</evidence>
<proteinExistence type="predicted"/>
<dbReference type="PANTHER" id="PTHR33064:SF37">
    <property type="entry name" value="RIBONUCLEASE H"/>
    <property type="match status" value="1"/>
</dbReference>
<dbReference type="PANTHER" id="PTHR33064">
    <property type="entry name" value="POL PROTEIN"/>
    <property type="match status" value="1"/>
</dbReference>
<dbReference type="InterPro" id="IPR041577">
    <property type="entry name" value="RT_RNaseH_2"/>
</dbReference>
<dbReference type="InterPro" id="IPR043502">
    <property type="entry name" value="DNA/RNA_pol_sf"/>
</dbReference>